<evidence type="ECO:0000256" key="1">
    <source>
        <dbReference type="SAM" id="MobiDB-lite"/>
    </source>
</evidence>
<dbReference type="Proteomes" id="UP000651728">
    <property type="component" value="Unassembled WGS sequence"/>
</dbReference>
<keyword evidence="3" id="KW-1185">Reference proteome</keyword>
<dbReference type="RefSeq" id="WP_204286440.1">
    <property type="nucleotide sequence ID" value="NZ_BAABEJ010000007.1"/>
</dbReference>
<accession>A0ABQ4FF26</accession>
<name>A0ABQ4FF26_9ACTN</name>
<feature type="region of interest" description="Disordered" evidence="1">
    <location>
        <begin position="56"/>
        <end position="106"/>
    </location>
</feature>
<sequence>MRAEPSFVSRLLAALARRDDDIAAPAGWTEPVDSGGSFGRRLLGALARWDVEPEGFQPQGTVAAGGNVPADSPQDRSSPPETEDRHPLGREERRVHRESVTTAEVYSEPLLTPAQSSTQPAAEPATVRLFVAADIEDYSRFRADMDALRAQQRLVDLLAAARRRAGIDESRVELQEQGDGQFAVLPPAIDEVQVVPNLIRALRQELRQLNAGLSARERLRLRVAIGRGSVRRGRSGYTGSSVLAAYRMLNVPSVRAALSAEDVAMLGITLSQSVYEAVVAEGGTQLDPADFRQVTIGFPEKGFEETAWMLVPRPLAIPQ</sequence>
<evidence type="ECO:0000313" key="2">
    <source>
        <dbReference type="EMBL" id="GIH33425.1"/>
    </source>
</evidence>
<dbReference type="Gene3D" id="3.30.70.1230">
    <property type="entry name" value="Nucleotide cyclase"/>
    <property type="match status" value="1"/>
</dbReference>
<proteinExistence type="predicted"/>
<gene>
    <name evidence="2" type="ORF">Mam01_35890</name>
</gene>
<evidence type="ECO:0000313" key="3">
    <source>
        <dbReference type="Proteomes" id="UP000651728"/>
    </source>
</evidence>
<dbReference type="EMBL" id="BOOB01000025">
    <property type="protein sequence ID" value="GIH33425.1"/>
    <property type="molecule type" value="Genomic_DNA"/>
</dbReference>
<dbReference type="InterPro" id="IPR029787">
    <property type="entry name" value="Nucleotide_cyclase"/>
</dbReference>
<reference evidence="2 3" key="1">
    <citation type="submission" date="2021-01" db="EMBL/GenBank/DDBJ databases">
        <title>Whole genome shotgun sequence of Microbispora amethystogenes NBRC 101907.</title>
        <authorList>
            <person name="Komaki H."/>
            <person name="Tamura T."/>
        </authorList>
    </citation>
    <scope>NUCLEOTIDE SEQUENCE [LARGE SCALE GENOMIC DNA]</scope>
    <source>
        <strain evidence="2 3">NBRC 101907</strain>
    </source>
</reference>
<dbReference type="SUPFAM" id="SSF55073">
    <property type="entry name" value="Nucleotide cyclase"/>
    <property type="match status" value="1"/>
</dbReference>
<feature type="compositionally biased region" description="Basic and acidic residues" evidence="1">
    <location>
        <begin position="82"/>
        <end position="99"/>
    </location>
</feature>
<organism evidence="2 3">
    <name type="scientific">Microbispora amethystogenes</name>
    <dbReference type="NCBI Taxonomy" id="1427754"/>
    <lineage>
        <taxon>Bacteria</taxon>
        <taxon>Bacillati</taxon>
        <taxon>Actinomycetota</taxon>
        <taxon>Actinomycetes</taxon>
        <taxon>Streptosporangiales</taxon>
        <taxon>Streptosporangiaceae</taxon>
        <taxon>Microbispora</taxon>
    </lineage>
</organism>
<comment type="caution">
    <text evidence="2">The sequence shown here is derived from an EMBL/GenBank/DDBJ whole genome shotgun (WGS) entry which is preliminary data.</text>
</comment>
<protein>
    <recommendedName>
        <fullName evidence="4">Guanylate cyclase domain-containing protein</fullName>
    </recommendedName>
</protein>
<evidence type="ECO:0008006" key="4">
    <source>
        <dbReference type="Google" id="ProtNLM"/>
    </source>
</evidence>